<dbReference type="SUPFAM" id="SSF52833">
    <property type="entry name" value="Thioredoxin-like"/>
    <property type="match status" value="1"/>
</dbReference>
<sequence length="204" mass="22399">MNKIFAFCIAFFLLASAVVIGFWFTGNLPGIGQEKSEGSSVLVGVPQIGGPFSLVNHKGETVTDEDLEGKLFLVFFGFTNCPDVCPTEMQTISVAMQELGDDAKEVVPLFVTVDPARDTPEILASFVSAFHPAIVGLTGSEESINDMKKKYRVYSQKQDNDDPDYYLVDHTSFTYLMGRDGDLITVFSFGVPAEEMASKVREQL</sequence>
<dbReference type="InterPro" id="IPR003782">
    <property type="entry name" value="SCO1/SenC"/>
</dbReference>
<protein>
    <submittedName>
        <fullName evidence="4">SCO family protein</fullName>
    </submittedName>
</protein>
<dbReference type="PANTHER" id="PTHR12151">
    <property type="entry name" value="ELECTRON TRANSPORT PROTIN SCO1/SENC FAMILY MEMBER"/>
    <property type="match status" value="1"/>
</dbReference>
<evidence type="ECO:0000259" key="3">
    <source>
        <dbReference type="PROSITE" id="PS51352"/>
    </source>
</evidence>
<dbReference type="Gene3D" id="3.40.30.10">
    <property type="entry name" value="Glutaredoxin"/>
    <property type="match status" value="1"/>
</dbReference>
<comment type="caution">
    <text evidence="4">The sequence shown here is derived from an EMBL/GenBank/DDBJ whole genome shotgun (WGS) entry which is preliminary data.</text>
</comment>
<dbReference type="Pfam" id="PF02630">
    <property type="entry name" value="SCO1-SenC"/>
    <property type="match status" value="1"/>
</dbReference>
<dbReference type="RefSeq" id="WP_207040837.1">
    <property type="nucleotide sequence ID" value="NZ_JAFLNC010000001.1"/>
</dbReference>
<dbReference type="Proteomes" id="UP000664761">
    <property type="component" value="Unassembled WGS sequence"/>
</dbReference>
<evidence type="ECO:0000313" key="5">
    <source>
        <dbReference type="Proteomes" id="UP000664761"/>
    </source>
</evidence>
<organism evidence="4 5">
    <name type="scientific">Sneathiella sedimenti</name>
    <dbReference type="NCBI Taxonomy" id="2816034"/>
    <lineage>
        <taxon>Bacteria</taxon>
        <taxon>Pseudomonadati</taxon>
        <taxon>Pseudomonadota</taxon>
        <taxon>Alphaproteobacteria</taxon>
        <taxon>Sneathiellales</taxon>
        <taxon>Sneathiellaceae</taxon>
        <taxon>Sneathiella</taxon>
    </lineage>
</organism>
<gene>
    <name evidence="4" type="ORF">J0X12_00440</name>
</gene>
<dbReference type="InterPro" id="IPR036249">
    <property type="entry name" value="Thioredoxin-like_sf"/>
</dbReference>
<name>A0ABS3F0N0_9PROT</name>
<dbReference type="InterPro" id="IPR013766">
    <property type="entry name" value="Thioredoxin_domain"/>
</dbReference>
<keyword evidence="2" id="KW-0186">Copper</keyword>
<dbReference type="EMBL" id="JAFLNC010000001">
    <property type="protein sequence ID" value="MBO0332059.1"/>
    <property type="molecule type" value="Genomic_DNA"/>
</dbReference>
<dbReference type="PROSITE" id="PS51352">
    <property type="entry name" value="THIOREDOXIN_2"/>
    <property type="match status" value="1"/>
</dbReference>
<keyword evidence="5" id="KW-1185">Reference proteome</keyword>
<dbReference type="CDD" id="cd02968">
    <property type="entry name" value="SCO"/>
    <property type="match status" value="1"/>
</dbReference>
<evidence type="ECO:0000256" key="2">
    <source>
        <dbReference type="ARBA" id="ARBA00023008"/>
    </source>
</evidence>
<proteinExistence type="inferred from homology"/>
<dbReference type="PANTHER" id="PTHR12151:SF25">
    <property type="entry name" value="LINALOOL DEHYDRATASE_ISOMERASE DOMAIN-CONTAINING PROTEIN"/>
    <property type="match status" value="1"/>
</dbReference>
<evidence type="ECO:0000256" key="1">
    <source>
        <dbReference type="ARBA" id="ARBA00010996"/>
    </source>
</evidence>
<accession>A0ABS3F0N0</accession>
<evidence type="ECO:0000313" key="4">
    <source>
        <dbReference type="EMBL" id="MBO0332059.1"/>
    </source>
</evidence>
<comment type="similarity">
    <text evidence="1">Belongs to the SCO1/2 family.</text>
</comment>
<reference evidence="4 5" key="1">
    <citation type="submission" date="2021-03" db="EMBL/GenBank/DDBJ databases">
        <title>Sneathiella sp. CAU 1612 isolated from Kang Won-do.</title>
        <authorList>
            <person name="Kim W."/>
        </authorList>
    </citation>
    <scope>NUCLEOTIDE SEQUENCE [LARGE SCALE GENOMIC DNA]</scope>
    <source>
        <strain evidence="4 5">CAU 1612</strain>
    </source>
</reference>
<feature type="domain" description="Thioredoxin" evidence="3">
    <location>
        <begin position="43"/>
        <end position="204"/>
    </location>
</feature>